<dbReference type="RefSeq" id="WP_183558297.1">
    <property type="nucleotide sequence ID" value="NZ_JACHBX010000006.1"/>
</dbReference>
<dbReference type="AlphaFoldDB" id="A0A7W9X4V1"/>
<evidence type="ECO:0000256" key="1">
    <source>
        <dbReference type="ARBA" id="ARBA00008791"/>
    </source>
</evidence>
<evidence type="ECO:0000259" key="2">
    <source>
        <dbReference type="Pfam" id="PF00582"/>
    </source>
</evidence>
<accession>A0A7W9X4V1</accession>
<dbReference type="SUPFAM" id="SSF52402">
    <property type="entry name" value="Adenine nucleotide alpha hydrolases-like"/>
    <property type="match status" value="1"/>
</dbReference>
<dbReference type="Proteomes" id="UP000540787">
    <property type="component" value="Unassembled WGS sequence"/>
</dbReference>
<dbReference type="InterPro" id="IPR014729">
    <property type="entry name" value="Rossmann-like_a/b/a_fold"/>
</dbReference>
<protein>
    <submittedName>
        <fullName evidence="3">Nucleotide-binding universal stress UspA family protein</fullName>
    </submittedName>
</protein>
<dbReference type="CDD" id="cd00293">
    <property type="entry name" value="USP-like"/>
    <property type="match status" value="1"/>
</dbReference>
<comment type="caution">
    <text evidence="3">The sequence shown here is derived from an EMBL/GenBank/DDBJ whole genome shotgun (WGS) entry which is preliminary data.</text>
</comment>
<dbReference type="Pfam" id="PF00582">
    <property type="entry name" value="Usp"/>
    <property type="match status" value="1"/>
</dbReference>
<dbReference type="PRINTS" id="PR01438">
    <property type="entry name" value="UNVRSLSTRESS"/>
</dbReference>
<dbReference type="PANTHER" id="PTHR46268:SF15">
    <property type="entry name" value="UNIVERSAL STRESS PROTEIN HP_0031"/>
    <property type="match status" value="1"/>
</dbReference>
<comment type="similarity">
    <text evidence="1">Belongs to the universal stress protein A family.</text>
</comment>
<feature type="domain" description="UspA" evidence="2">
    <location>
        <begin position="22"/>
        <end position="151"/>
    </location>
</feature>
<name>A0A7W9X4V1_9BURK</name>
<keyword evidence="4" id="KW-1185">Reference proteome</keyword>
<dbReference type="InterPro" id="IPR006016">
    <property type="entry name" value="UspA"/>
</dbReference>
<gene>
    <name evidence="3" type="ORF">HD842_004668</name>
</gene>
<dbReference type="PANTHER" id="PTHR46268">
    <property type="entry name" value="STRESS RESPONSE PROTEIN NHAX"/>
    <property type="match status" value="1"/>
</dbReference>
<dbReference type="Gene3D" id="3.40.50.620">
    <property type="entry name" value="HUPs"/>
    <property type="match status" value="1"/>
</dbReference>
<organism evidence="3 4">
    <name type="scientific">Massilia aurea</name>
    <dbReference type="NCBI Taxonomy" id="373040"/>
    <lineage>
        <taxon>Bacteria</taxon>
        <taxon>Pseudomonadati</taxon>
        <taxon>Pseudomonadota</taxon>
        <taxon>Betaproteobacteria</taxon>
        <taxon>Burkholderiales</taxon>
        <taxon>Oxalobacteraceae</taxon>
        <taxon>Telluria group</taxon>
        <taxon>Massilia</taxon>
    </lineage>
</organism>
<sequence length="151" mass="16093">MTPDVLHVPTLPAHAAPEHQPMFRRILLPVDGSLSMTPLARTCLAYAAGTGAAVIAVHVVTDADAAGAKRIHAGRILQNVAETAHTLGVPCECQVLTGAEPWREIVRAALDHHADLICMSSHGRHGASEHILASQTARVIEHAHLPVLLFR</sequence>
<reference evidence="3 4" key="1">
    <citation type="submission" date="2020-08" db="EMBL/GenBank/DDBJ databases">
        <title>The Agave Microbiome: Exploring the role of microbial communities in plant adaptations to desert environments.</title>
        <authorList>
            <person name="Partida-Martinez L.P."/>
        </authorList>
    </citation>
    <scope>NUCLEOTIDE SEQUENCE [LARGE SCALE GENOMIC DNA]</scope>
    <source>
        <strain evidence="3 4">AT3.2</strain>
    </source>
</reference>
<dbReference type="InterPro" id="IPR006015">
    <property type="entry name" value="Universal_stress_UspA"/>
</dbReference>
<evidence type="ECO:0000313" key="3">
    <source>
        <dbReference type="EMBL" id="MBB6136490.1"/>
    </source>
</evidence>
<proteinExistence type="inferred from homology"/>
<dbReference type="EMBL" id="JACHBX010000006">
    <property type="protein sequence ID" value="MBB6136490.1"/>
    <property type="molecule type" value="Genomic_DNA"/>
</dbReference>
<evidence type="ECO:0000313" key="4">
    <source>
        <dbReference type="Proteomes" id="UP000540787"/>
    </source>
</evidence>